<dbReference type="Gene3D" id="3.40.1410.10">
    <property type="entry name" value="Chorismate lyase-like"/>
    <property type="match status" value="1"/>
</dbReference>
<dbReference type="GO" id="GO:0003677">
    <property type="term" value="F:DNA binding"/>
    <property type="evidence" value="ECO:0007669"/>
    <property type="project" value="UniProtKB-KW"/>
</dbReference>
<dbReference type="Pfam" id="PF07702">
    <property type="entry name" value="UTRA"/>
    <property type="match status" value="1"/>
</dbReference>
<reference evidence="5 6" key="1">
    <citation type="submission" date="2019-03" db="EMBL/GenBank/DDBJ databases">
        <title>Genomic Encyclopedia of Archaeal and Bacterial Type Strains, Phase II (KMG-II): from individual species to whole genera.</title>
        <authorList>
            <person name="Goeker M."/>
        </authorList>
    </citation>
    <scope>NUCLEOTIDE SEQUENCE [LARGE SCALE GENOMIC DNA]</scope>
    <source>
        <strain evidence="5 6">DSM 26433</strain>
    </source>
</reference>
<dbReference type="InterPro" id="IPR028978">
    <property type="entry name" value="Chorismate_lyase_/UTRA_dom_sf"/>
</dbReference>
<gene>
    <name evidence="5" type="ORF">BXY66_0320</name>
</gene>
<protein>
    <submittedName>
        <fullName evidence="5">GntR family phosphonate transport system transcriptional regulator</fullName>
    </submittedName>
</protein>
<evidence type="ECO:0000256" key="3">
    <source>
        <dbReference type="ARBA" id="ARBA00023163"/>
    </source>
</evidence>
<keyword evidence="1" id="KW-0805">Transcription regulation</keyword>
<dbReference type="CDD" id="cd07377">
    <property type="entry name" value="WHTH_GntR"/>
    <property type="match status" value="1"/>
</dbReference>
<dbReference type="SUPFAM" id="SSF46785">
    <property type="entry name" value="Winged helix' DNA-binding domain"/>
    <property type="match status" value="1"/>
</dbReference>
<dbReference type="AlphaFoldDB" id="A0A4R1NJT2"/>
<keyword evidence="2" id="KW-0238">DNA-binding</keyword>
<organism evidence="5 6">
    <name type="scientific">Shimia isoporae</name>
    <dbReference type="NCBI Taxonomy" id="647720"/>
    <lineage>
        <taxon>Bacteria</taxon>
        <taxon>Pseudomonadati</taxon>
        <taxon>Pseudomonadota</taxon>
        <taxon>Alphaproteobacteria</taxon>
        <taxon>Rhodobacterales</taxon>
        <taxon>Roseobacteraceae</taxon>
    </lineage>
</organism>
<accession>A0A4R1NJT2</accession>
<dbReference type="SUPFAM" id="SSF64288">
    <property type="entry name" value="Chorismate lyase-like"/>
    <property type="match status" value="1"/>
</dbReference>
<dbReference type="SMART" id="SM00866">
    <property type="entry name" value="UTRA"/>
    <property type="match status" value="1"/>
</dbReference>
<dbReference type="GO" id="GO:0003700">
    <property type="term" value="F:DNA-binding transcription factor activity"/>
    <property type="evidence" value="ECO:0007669"/>
    <property type="project" value="InterPro"/>
</dbReference>
<keyword evidence="6" id="KW-1185">Reference proteome</keyword>
<dbReference type="Pfam" id="PF00392">
    <property type="entry name" value="GntR"/>
    <property type="match status" value="1"/>
</dbReference>
<proteinExistence type="predicted"/>
<dbReference type="PROSITE" id="PS50949">
    <property type="entry name" value="HTH_GNTR"/>
    <property type="match status" value="1"/>
</dbReference>
<dbReference type="InterPro" id="IPR012702">
    <property type="entry name" value="CP_lyase_PhnF"/>
</dbReference>
<dbReference type="EMBL" id="SMGR01000001">
    <property type="protein sequence ID" value="TCL08285.1"/>
    <property type="molecule type" value="Genomic_DNA"/>
</dbReference>
<dbReference type="InterPro" id="IPR011663">
    <property type="entry name" value="UTRA"/>
</dbReference>
<dbReference type="Proteomes" id="UP000295673">
    <property type="component" value="Unassembled WGS sequence"/>
</dbReference>
<comment type="caution">
    <text evidence="5">The sequence shown here is derived from an EMBL/GenBank/DDBJ whole genome shotgun (WGS) entry which is preliminary data.</text>
</comment>
<evidence type="ECO:0000256" key="2">
    <source>
        <dbReference type="ARBA" id="ARBA00023125"/>
    </source>
</evidence>
<evidence type="ECO:0000259" key="4">
    <source>
        <dbReference type="PROSITE" id="PS50949"/>
    </source>
</evidence>
<dbReference type="NCBIfam" id="TIGR02325">
    <property type="entry name" value="C_P_lyase_phnF"/>
    <property type="match status" value="1"/>
</dbReference>
<dbReference type="InterPro" id="IPR050679">
    <property type="entry name" value="Bact_HTH_transcr_reg"/>
</dbReference>
<evidence type="ECO:0000256" key="1">
    <source>
        <dbReference type="ARBA" id="ARBA00023015"/>
    </source>
</evidence>
<dbReference type="SMART" id="SM00345">
    <property type="entry name" value="HTH_GNTR"/>
    <property type="match status" value="1"/>
</dbReference>
<dbReference type="PANTHER" id="PTHR44846:SF1">
    <property type="entry name" value="MANNOSYL-D-GLYCERATE TRANSPORT_METABOLISM SYSTEM REPRESSOR MNGR-RELATED"/>
    <property type="match status" value="1"/>
</dbReference>
<evidence type="ECO:0000313" key="5">
    <source>
        <dbReference type="EMBL" id="TCL08285.1"/>
    </source>
</evidence>
<dbReference type="PANTHER" id="PTHR44846">
    <property type="entry name" value="MANNOSYL-D-GLYCERATE TRANSPORT/METABOLISM SYSTEM REPRESSOR MNGR-RELATED"/>
    <property type="match status" value="1"/>
</dbReference>
<name>A0A4R1NJT2_9RHOB</name>
<dbReference type="InterPro" id="IPR036390">
    <property type="entry name" value="WH_DNA-bd_sf"/>
</dbReference>
<dbReference type="PRINTS" id="PR00035">
    <property type="entry name" value="HTHGNTR"/>
</dbReference>
<evidence type="ECO:0000313" key="6">
    <source>
        <dbReference type="Proteomes" id="UP000295673"/>
    </source>
</evidence>
<dbReference type="InterPro" id="IPR000524">
    <property type="entry name" value="Tscrpt_reg_HTH_GntR"/>
</dbReference>
<sequence>MTRTSWTMIRDTLATEISNRTLRPGDKLPTEPELAERFKAGRHSVRRAVEALAKSGKVSIEQGRGTFVEEAPLLTYSIGKRTRLRTNLLPQGCEVSGETLGSGVVKAAHGVANALEVANGTDVVESHRITLANGKPIAFGTSWYPADRFPDFAERREEIGSATETYKSYGIEDYLRRDTEMYARPAKPEEAKTLKQHPDLPVIVVRKVDTDTDGIPISHSKVIWASGRVKFTISGQDDG</sequence>
<keyword evidence="3" id="KW-0804">Transcription</keyword>
<dbReference type="GO" id="GO:0045892">
    <property type="term" value="P:negative regulation of DNA-templated transcription"/>
    <property type="evidence" value="ECO:0007669"/>
    <property type="project" value="TreeGrafter"/>
</dbReference>
<dbReference type="OrthoDB" id="5454556at2"/>
<dbReference type="Gene3D" id="1.10.10.10">
    <property type="entry name" value="Winged helix-like DNA-binding domain superfamily/Winged helix DNA-binding domain"/>
    <property type="match status" value="1"/>
</dbReference>
<dbReference type="InterPro" id="IPR036388">
    <property type="entry name" value="WH-like_DNA-bd_sf"/>
</dbReference>
<feature type="domain" description="HTH gntR-type" evidence="4">
    <location>
        <begin position="3"/>
        <end position="71"/>
    </location>
</feature>